<sequence length="562" mass="63759">MVALNSRKLESFLRFFIGVVAVVLINIIASSQFFRLDLTEEGRYTIKEPTKEMLRDLDDVVYVEVYLDGELNSGFKRLQRSIRETLEEFRVYSGDNIQYTFNDPTAAMSEKARGEFMRSLMAKGIQPTNIIDEQNGNRVEKLIFPGALISYGGVERGVMLLKGNKASSAEEKLNQSIEGIEYEMASAIRGLTTLSRKKVAVIRGHDELDSLEMASYTAALANLYDLGKEKLDRDLSDYDAMIVAKPKKNFSETEKYYLDQYLMKGGKVMLLLDKMHANMDSASASMNFAFPYDLNLDDQLFKYGIRLNNDLIQDQMAAKYPIVVGNMGDQPQLSLENWPFFPIINKFANHPITRNMDAVLLKFASTIDSIRVDGVKKTPLLFSSQYARSVTAPVNVSVQDLRKNLTPEMLNKPFLPVAYLLEGNFSSLYKNRFKPENVSDEDFFGTAAEGAKLLVVSDGDIAKNEINNRSGDPQPLGFYPFAQTEFANQGFLLNSLAYMLDDQGLITARNKEFKIRPLDKVQVSREKTKWQIINMVLPVLLIIIYGIIRFYLRKKKYTGFTK</sequence>
<dbReference type="AlphaFoldDB" id="A0A937F8Y7"/>
<dbReference type="Proteomes" id="UP000659388">
    <property type="component" value="Unassembled WGS sequence"/>
</dbReference>
<feature type="transmembrane region" description="Helical" evidence="1">
    <location>
        <begin position="532"/>
        <end position="552"/>
    </location>
</feature>
<feature type="domain" description="DUF7088" evidence="3">
    <location>
        <begin position="40"/>
        <end position="150"/>
    </location>
</feature>
<keyword evidence="5" id="KW-1185">Reference proteome</keyword>
<feature type="domain" description="ABC-type uncharacterised transport system" evidence="2">
    <location>
        <begin position="196"/>
        <end position="495"/>
    </location>
</feature>
<organism evidence="4 5">
    <name type="scientific">Fulvivirga sediminis</name>
    <dbReference type="NCBI Taxonomy" id="2803949"/>
    <lineage>
        <taxon>Bacteria</taxon>
        <taxon>Pseudomonadati</taxon>
        <taxon>Bacteroidota</taxon>
        <taxon>Cytophagia</taxon>
        <taxon>Cytophagales</taxon>
        <taxon>Fulvivirgaceae</taxon>
        <taxon>Fulvivirga</taxon>
    </lineage>
</organism>
<dbReference type="NCBIfam" id="TIGR03521">
    <property type="entry name" value="GldG"/>
    <property type="match status" value="1"/>
</dbReference>
<comment type="caution">
    <text evidence="4">The sequence shown here is derived from an EMBL/GenBank/DDBJ whole genome shotgun (WGS) entry which is preliminary data.</text>
</comment>
<gene>
    <name evidence="4" type="primary">gldG</name>
    <name evidence="4" type="ORF">JL102_08480</name>
</gene>
<keyword evidence="1" id="KW-1133">Transmembrane helix</keyword>
<dbReference type="InterPro" id="IPR019196">
    <property type="entry name" value="ABC_transp_unknown"/>
</dbReference>
<evidence type="ECO:0000256" key="1">
    <source>
        <dbReference type="SAM" id="Phobius"/>
    </source>
</evidence>
<dbReference type="Pfam" id="PF09822">
    <property type="entry name" value="ABC_transp_aux"/>
    <property type="match status" value="1"/>
</dbReference>
<dbReference type="RefSeq" id="WP_202243957.1">
    <property type="nucleotide sequence ID" value="NZ_JAESIY010000004.1"/>
</dbReference>
<evidence type="ECO:0000259" key="2">
    <source>
        <dbReference type="Pfam" id="PF09822"/>
    </source>
</evidence>
<dbReference type="InterPro" id="IPR055396">
    <property type="entry name" value="DUF7088"/>
</dbReference>
<evidence type="ECO:0000313" key="4">
    <source>
        <dbReference type="EMBL" id="MBL3656163.1"/>
    </source>
</evidence>
<reference evidence="4" key="1">
    <citation type="submission" date="2021-01" db="EMBL/GenBank/DDBJ databases">
        <title>Fulvivirga kasyanovii gen. nov., sp nov., a novel member of the phylum Bacteroidetes isolated from seawater in a mussel farm.</title>
        <authorList>
            <person name="Zhao L.-H."/>
            <person name="Wang Z.-J."/>
        </authorList>
    </citation>
    <scope>NUCLEOTIDE SEQUENCE</scope>
    <source>
        <strain evidence="4">2943</strain>
    </source>
</reference>
<keyword evidence="1" id="KW-0812">Transmembrane</keyword>
<evidence type="ECO:0000313" key="5">
    <source>
        <dbReference type="Proteomes" id="UP000659388"/>
    </source>
</evidence>
<accession>A0A937F8Y7</accession>
<proteinExistence type="predicted"/>
<evidence type="ECO:0000259" key="3">
    <source>
        <dbReference type="Pfam" id="PF23357"/>
    </source>
</evidence>
<name>A0A937F8Y7_9BACT</name>
<keyword evidence="1" id="KW-0472">Membrane</keyword>
<dbReference type="EMBL" id="JAESIY010000004">
    <property type="protein sequence ID" value="MBL3656163.1"/>
    <property type="molecule type" value="Genomic_DNA"/>
</dbReference>
<feature type="transmembrane region" description="Helical" evidence="1">
    <location>
        <begin position="12"/>
        <end position="34"/>
    </location>
</feature>
<protein>
    <submittedName>
        <fullName evidence="4">Gliding motility-associated ABC transporter substrate-binding protein GldG</fullName>
    </submittedName>
</protein>
<dbReference type="Pfam" id="PF23357">
    <property type="entry name" value="DUF7088"/>
    <property type="match status" value="1"/>
</dbReference>
<dbReference type="InterPro" id="IPR019863">
    <property type="entry name" value="Motility-assoc_ABC-rel_GldG"/>
</dbReference>